<dbReference type="InterPro" id="IPR047232">
    <property type="entry name" value="SETDB1/2-like_MBD"/>
</dbReference>
<feature type="compositionally biased region" description="Polar residues" evidence="11">
    <location>
        <begin position="72"/>
        <end position="87"/>
    </location>
</feature>
<dbReference type="PROSITE" id="PS50867">
    <property type="entry name" value="PRE_SET"/>
    <property type="match status" value="1"/>
</dbReference>
<keyword evidence="7" id="KW-0862">Zinc</keyword>
<dbReference type="PROSITE" id="PS50982">
    <property type="entry name" value="MBD"/>
    <property type="match status" value="1"/>
</dbReference>
<evidence type="ECO:0000256" key="1">
    <source>
        <dbReference type="ARBA" id="ARBA00004123"/>
    </source>
</evidence>
<feature type="compositionally biased region" description="Low complexity" evidence="11">
    <location>
        <begin position="809"/>
        <end position="819"/>
    </location>
</feature>
<dbReference type="InterPro" id="IPR051516">
    <property type="entry name" value="SETDB_methyltransferase"/>
</dbReference>
<dbReference type="SMART" id="SM00391">
    <property type="entry name" value="MBD"/>
    <property type="match status" value="1"/>
</dbReference>
<dbReference type="InterPro" id="IPR013083">
    <property type="entry name" value="Znf_RING/FYVE/PHD"/>
</dbReference>
<evidence type="ECO:0000256" key="7">
    <source>
        <dbReference type="ARBA" id="ARBA00022833"/>
    </source>
</evidence>
<feature type="region of interest" description="Disordered" evidence="11">
    <location>
        <begin position="670"/>
        <end position="697"/>
    </location>
</feature>
<protein>
    <submittedName>
        <fullName evidence="16">LOW QUALITY PROTEIN: histone-lysine N-methyltransferase SETDB2</fullName>
    </submittedName>
</protein>
<keyword evidence="15" id="KW-1185">Reference proteome</keyword>
<dbReference type="Proteomes" id="UP000886700">
    <property type="component" value="Unplaced"/>
</dbReference>
<dbReference type="SMART" id="SM00249">
    <property type="entry name" value="PHD"/>
    <property type="match status" value="1"/>
</dbReference>
<keyword evidence="5" id="KW-0479">Metal-binding</keyword>
<sequence length="843" mass="95390">MGERNGDARTFWMELQDDGKVDFMFERTQDVLQSLKQKIKDGSATNRDYVQAMILVNEATISNSPTKDHIPVTQNEQENKSNAFPSTSCENSFPEDCTILSTGNKASLPENSKAADLGEKESPLSVTFHSHICSSACLMERPLSLKGENPLQLPIRFHFQRRHAKTNSHSSALHVNYKTPCGRSLRNIEEVFHYLIETGCNFLFTDNFSFNTYVQLTRNYPKQDAVVSNVDISNGVESVPISFCNEIDNRKLPQFKYRKTLWPRASYLNFSSMFSDSCDCSEGCIDIEKCPCLQLTAKNAKACPLSLDGVCTGYKYKRLQRLIPTGIYECNLLCKCNRQLCQNRVVQHGPQVRLQVFKSEKKGWGVRCLDDIDRGTFVCIYSGRLLSRVTPEKTNTDENGKEQQNIVKNMFSKKRKIDVICSDCETHPISPETEKCPPNLNSDFKEPVTEMNRNISRTQRHSVIISPKFKTAVFHYNETNKGFDSSESAAPEDKNGCKPAQEHIYSKARAHVSVYECMEKMEKRVCALCPKGQDWSVIYFAPSENIAAHENCLLYSSALVECEDHDHLNKARNFDVKSVKKEIWRGRRLRCTFCNEGGATVGCDERSCAKNYHFFCAKKDNAILQVDGAKGTYKLFCQQHAPEQPGTSQSGTSQSVSILAESPSLLKKRGRKKLFPSGTPEQPPKKLGRPKKHVTEEPLSHKDVTGHIPFLKKCKEAGLLNELFEGILEKLDSIQGKLLNETASESDYEDIDTLLFDCELFEDTLIKFQEVIQSKACEQEERQRQLTQQLKALGNLEQTLCSFQENGVLNHSSSSSRSPPLRRNHQFKRQESADMQAGSEDSL</sequence>
<dbReference type="InterPro" id="IPR001739">
    <property type="entry name" value="Methyl_CpG_DNA-bd"/>
</dbReference>
<evidence type="ECO:0000259" key="13">
    <source>
        <dbReference type="PROSITE" id="PS50982"/>
    </source>
</evidence>
<dbReference type="PROSITE" id="PS51805">
    <property type="entry name" value="EPHD"/>
    <property type="match status" value="1"/>
</dbReference>
<gene>
    <name evidence="16" type="primary">LOC101838408</name>
</gene>
<dbReference type="Pfam" id="PF05033">
    <property type="entry name" value="Pre-SET"/>
    <property type="match status" value="1"/>
</dbReference>
<dbReference type="SUPFAM" id="SSF82199">
    <property type="entry name" value="SET domain"/>
    <property type="match status" value="1"/>
</dbReference>
<evidence type="ECO:0000256" key="3">
    <source>
        <dbReference type="ARBA" id="ARBA00022679"/>
    </source>
</evidence>
<evidence type="ECO:0000256" key="6">
    <source>
        <dbReference type="ARBA" id="ARBA00022771"/>
    </source>
</evidence>
<accession>A0ABM2X0P1</accession>
<keyword evidence="10" id="KW-0131">Cell cycle</keyword>
<evidence type="ECO:0000256" key="10">
    <source>
        <dbReference type="ARBA" id="ARBA00023306"/>
    </source>
</evidence>
<evidence type="ECO:0000313" key="15">
    <source>
        <dbReference type="Proteomes" id="UP000886700"/>
    </source>
</evidence>
<dbReference type="InterPro" id="IPR046341">
    <property type="entry name" value="SET_dom_sf"/>
</dbReference>
<feature type="domain" description="PHD-type" evidence="14">
    <location>
        <begin position="523"/>
        <end position="641"/>
    </location>
</feature>
<dbReference type="InterPro" id="IPR016177">
    <property type="entry name" value="DNA-bd_dom_sf"/>
</dbReference>
<keyword evidence="2" id="KW-0489">Methyltransferase</keyword>
<keyword evidence="8" id="KW-0156">Chromatin regulator</keyword>
<name>A0ABM2X0P1_MESAU</name>
<comment type="subcellular location">
    <subcellularLocation>
        <location evidence="1">Nucleus</location>
    </subcellularLocation>
</comment>
<evidence type="ECO:0000256" key="4">
    <source>
        <dbReference type="ARBA" id="ARBA00022691"/>
    </source>
</evidence>
<reference evidence="16" key="1">
    <citation type="submission" date="2025-08" db="UniProtKB">
        <authorList>
            <consortium name="RefSeq"/>
        </authorList>
    </citation>
    <scope>IDENTIFICATION</scope>
    <source>
        <tissue evidence="16">Liver</tissue>
    </source>
</reference>
<evidence type="ECO:0000313" key="16">
    <source>
        <dbReference type="RefSeq" id="XP_040596479.1"/>
    </source>
</evidence>
<dbReference type="PANTHER" id="PTHR46024">
    <property type="entry name" value="HISTONE-LYSINE N-METHYLTRANSFERASE EGGLESS"/>
    <property type="match status" value="1"/>
</dbReference>
<evidence type="ECO:0000256" key="9">
    <source>
        <dbReference type="ARBA" id="ARBA00023242"/>
    </source>
</evidence>
<dbReference type="CDD" id="cd01395">
    <property type="entry name" value="HMT_MBD"/>
    <property type="match status" value="1"/>
</dbReference>
<evidence type="ECO:0000256" key="2">
    <source>
        <dbReference type="ARBA" id="ARBA00022603"/>
    </source>
</evidence>
<evidence type="ECO:0000256" key="5">
    <source>
        <dbReference type="ARBA" id="ARBA00022723"/>
    </source>
</evidence>
<evidence type="ECO:0000259" key="14">
    <source>
        <dbReference type="PROSITE" id="PS51805"/>
    </source>
</evidence>
<proteinExistence type="predicted"/>
<dbReference type="Gene3D" id="3.30.40.10">
    <property type="entry name" value="Zinc/RING finger domain, C3HC4 (zinc finger)"/>
    <property type="match status" value="1"/>
</dbReference>
<dbReference type="SMART" id="SM00468">
    <property type="entry name" value="PreSET"/>
    <property type="match status" value="1"/>
</dbReference>
<dbReference type="GeneID" id="101838408"/>
<keyword evidence="6" id="KW-0863">Zinc-finger</keyword>
<keyword evidence="9" id="KW-0539">Nucleus</keyword>
<evidence type="ECO:0000256" key="11">
    <source>
        <dbReference type="SAM" id="MobiDB-lite"/>
    </source>
</evidence>
<dbReference type="Pfam" id="PF01429">
    <property type="entry name" value="MBD"/>
    <property type="match status" value="1"/>
</dbReference>
<evidence type="ECO:0000259" key="12">
    <source>
        <dbReference type="PROSITE" id="PS50867"/>
    </source>
</evidence>
<feature type="region of interest" description="Disordered" evidence="11">
    <location>
        <begin position="809"/>
        <end position="843"/>
    </location>
</feature>
<feature type="domain" description="MBD" evidence="13">
    <location>
        <begin position="143"/>
        <end position="215"/>
    </location>
</feature>
<feature type="region of interest" description="Disordered" evidence="11">
    <location>
        <begin position="66"/>
        <end position="87"/>
    </location>
</feature>
<organism evidence="15 16">
    <name type="scientific">Mesocricetus auratus</name>
    <name type="common">Golden hamster</name>
    <dbReference type="NCBI Taxonomy" id="10036"/>
    <lineage>
        <taxon>Eukaryota</taxon>
        <taxon>Metazoa</taxon>
        <taxon>Chordata</taxon>
        <taxon>Craniata</taxon>
        <taxon>Vertebrata</taxon>
        <taxon>Euteleostomi</taxon>
        <taxon>Mammalia</taxon>
        <taxon>Eutheria</taxon>
        <taxon>Euarchontoglires</taxon>
        <taxon>Glires</taxon>
        <taxon>Rodentia</taxon>
        <taxon>Myomorpha</taxon>
        <taxon>Muroidea</taxon>
        <taxon>Cricetidae</taxon>
        <taxon>Cricetinae</taxon>
        <taxon>Mesocricetus</taxon>
    </lineage>
</organism>
<feature type="domain" description="Pre-SET" evidence="12">
    <location>
        <begin position="276"/>
        <end position="349"/>
    </location>
</feature>
<dbReference type="RefSeq" id="XP_040596479.1">
    <property type="nucleotide sequence ID" value="XM_040740545.1"/>
</dbReference>
<dbReference type="InterPro" id="IPR034732">
    <property type="entry name" value="EPHD"/>
</dbReference>
<dbReference type="Gene3D" id="2.170.270.10">
    <property type="entry name" value="SET domain"/>
    <property type="match status" value="1"/>
</dbReference>
<dbReference type="Pfam" id="PF13771">
    <property type="entry name" value="zf-HC5HC2H"/>
    <property type="match status" value="1"/>
</dbReference>
<dbReference type="InterPro" id="IPR001965">
    <property type="entry name" value="Znf_PHD"/>
</dbReference>
<evidence type="ECO:0000256" key="8">
    <source>
        <dbReference type="ARBA" id="ARBA00022853"/>
    </source>
</evidence>
<dbReference type="InterPro" id="IPR007728">
    <property type="entry name" value="Pre-SET_dom"/>
</dbReference>
<keyword evidence="3" id="KW-0808">Transferase</keyword>
<dbReference type="SUPFAM" id="SSF54171">
    <property type="entry name" value="DNA-binding domain"/>
    <property type="match status" value="1"/>
</dbReference>
<keyword evidence="4" id="KW-0949">S-adenosyl-L-methionine</keyword>
<dbReference type="PANTHER" id="PTHR46024:SF3">
    <property type="entry name" value="HISTONE-LYSINE N-METHYLTRANSFERASE SETDB2"/>
    <property type="match status" value="1"/>
</dbReference>